<dbReference type="AlphaFoldDB" id="J7RIQ9"/>
<feature type="domain" description="RRN6 K-rich C-terminal" evidence="3">
    <location>
        <begin position="776"/>
        <end position="910"/>
    </location>
</feature>
<dbReference type="InterPro" id="IPR048536">
    <property type="entry name" value="Rrn6_K-rich"/>
</dbReference>
<dbReference type="GO" id="GO:0042790">
    <property type="term" value="P:nucleolar large rRNA transcription by RNA polymerase I"/>
    <property type="evidence" value="ECO:0007669"/>
    <property type="project" value="TreeGrafter"/>
</dbReference>
<feature type="compositionally biased region" description="Low complexity" evidence="1">
    <location>
        <begin position="814"/>
        <end position="826"/>
    </location>
</feature>
<reference evidence="6" key="2">
    <citation type="submission" date="2012-08" db="EMBL/GenBank/DDBJ databases">
        <title>Genome sequence of Kazachstania naganishii.</title>
        <authorList>
            <person name="Gordon J.L."/>
            <person name="Armisen D."/>
            <person name="Proux-Wera E."/>
            <person name="OhEigeartaigh S.S."/>
            <person name="Byrne K.P."/>
            <person name="Wolfe K.H."/>
        </authorList>
    </citation>
    <scope>NUCLEOTIDE SEQUENCE [LARGE SCALE GENOMIC DNA]</scope>
    <source>
        <strain evidence="6">ATCC MYA-139 / BCRC 22969 / CBS 8797 / CCRC 22969 / KCTC 17520 / NBRC 10181 / NCYC 3082</strain>
    </source>
</reference>
<reference evidence="5 6" key="1">
    <citation type="journal article" date="2011" name="Proc. Natl. Acad. Sci. U.S.A.">
        <title>Evolutionary erosion of yeast sex chromosomes by mating-type switching accidents.</title>
        <authorList>
            <person name="Gordon J.L."/>
            <person name="Armisen D."/>
            <person name="Proux-Wera E."/>
            <person name="Oheigeartaigh S.S."/>
            <person name="Byrne K.P."/>
            <person name="Wolfe K.H."/>
        </authorList>
    </citation>
    <scope>NUCLEOTIDE SEQUENCE [LARGE SCALE GENOMIC DNA]</scope>
    <source>
        <strain evidence="6">ATCC MYA-139 / BCRC 22969 / CBS 8797 / CCRC 22969 / KCTC 17520 / NBRC 10181 / NCYC 3082</strain>
    </source>
</reference>
<dbReference type="HOGENOM" id="CLU_014997_0_0_1"/>
<dbReference type="GeneID" id="34525088"/>
<dbReference type="KEGG" id="kng:KNAG_0C02970"/>
<dbReference type="InterPro" id="IPR048537">
    <property type="entry name" value="RRN6_HB"/>
</dbReference>
<feature type="domain" description="RRN6 helical bundle" evidence="4">
    <location>
        <begin position="590"/>
        <end position="752"/>
    </location>
</feature>
<dbReference type="RefSeq" id="XP_022463654.1">
    <property type="nucleotide sequence ID" value="XM_022607016.1"/>
</dbReference>
<evidence type="ECO:0000313" key="6">
    <source>
        <dbReference type="Proteomes" id="UP000006310"/>
    </source>
</evidence>
<dbReference type="OrthoDB" id="4090074at2759"/>
<evidence type="ECO:0000259" key="2">
    <source>
        <dbReference type="Pfam" id="PF10214"/>
    </source>
</evidence>
<accession>J7RIQ9</accession>
<dbReference type="Pfam" id="PF20639">
    <property type="entry name" value="Rrn6_K-rich"/>
    <property type="match status" value="1"/>
</dbReference>
<evidence type="ECO:0008006" key="7">
    <source>
        <dbReference type="Google" id="ProtNLM"/>
    </source>
</evidence>
<dbReference type="PANTHER" id="PTHR28221">
    <property type="entry name" value="RNA POLYMERASE I-SPECIFIC TRANSCRIPTION INITIATION FACTOR RRN6"/>
    <property type="match status" value="1"/>
</dbReference>
<feature type="compositionally biased region" description="Basic residues" evidence="1">
    <location>
        <begin position="899"/>
        <end position="911"/>
    </location>
</feature>
<dbReference type="Pfam" id="PF20640">
    <property type="entry name" value="Rrn6_HB"/>
    <property type="match status" value="1"/>
</dbReference>
<evidence type="ECO:0000256" key="1">
    <source>
        <dbReference type="SAM" id="MobiDB-lite"/>
    </source>
</evidence>
<dbReference type="OMA" id="PAFTLMQ"/>
<dbReference type="EMBL" id="HE978316">
    <property type="protein sequence ID" value="CCK69408.1"/>
    <property type="molecule type" value="Genomic_DNA"/>
</dbReference>
<sequence length="911" mass="103123">MNHPNIPTRRPVGIQLATGVEGPGIYVGSENKSIDKGGSWLQAVGNQTASNSFLLRISPNPLQTIDVRKQHLEMGDALQAEMNFADMVFSDTDDNTGDELERSEFSADDDELFNKTINTSLRWGSVSPTISATKLKVYKKVDRKELKGSIYHARRPMPKKSVHFDYLPRKTIKEQREKIDVLERRRSSRKHSILTLDPSIGSTMTMGIVQTAADVRNDVKSQILAYLGPQKHQLMLSLVSASSPENNLKCYSRVGASISFSSKIISINFPKLAYSFSRASDVIGIITKTSLHILKVKGIDRKTGEIDCVLFKPLHFSQLGDFPLADIAFNPWDMNQFALIDIQGNWSIGQIPKSATKYGDVLSLSLESRGSVFQPDHTSLMKRIEWSNSFSRLLIVDPYGMTEIDFSENWQVDLVEAITWSEIRGFKNIDESYSVLLTSREIIFLSTFMHRETKRELSWKHDLDTTDKSLTISVQKINCLNGTVVLSTIHSKKHNTIYLHPFSINNEVIQSLGQGILLKIPGENLGIDQISDSEHEVDDYLEEFCKKIALNIFVKMSECENIYNLALEKPSGEINDFLKASISKIGTNQKEDLKTRWLATTKDIDFVTEDFIHINDTYFRAPSNYDAEGDTELLQMYGYRLSEATNLYLTTQSGDKLANAKTFETLLREVAPLEGHFEDMEELNSLLDQFFKYYENQDISFRQPKTLFSILLQEHVDNVDVFYSKLLQCWAAMNTDITNITREIVKQLLWSYLGVFKKRLYTDEISQIKNNISGQYKDILDDWDTPLENVEENNQEDFTSSTLPLGSQSQIQLKSSQSQIPIIKSSQKTKKSRPKIKHPLDLSSSQRKADSTGAGFPSSQLSSSLPYNMTPAFSLMQPPMLSSPVPSTLMSSQTNTTTRNKRKRKKVGGFT</sequence>
<dbReference type="eggNOG" id="ENOG502QRAW">
    <property type="taxonomic scope" value="Eukaryota"/>
</dbReference>
<evidence type="ECO:0000259" key="3">
    <source>
        <dbReference type="Pfam" id="PF20639"/>
    </source>
</evidence>
<proteinExistence type="predicted"/>
<dbReference type="GO" id="GO:0001179">
    <property type="term" value="F:RNA polymerase I general transcription initiation factor binding"/>
    <property type="evidence" value="ECO:0007669"/>
    <property type="project" value="TreeGrafter"/>
</dbReference>
<dbReference type="Proteomes" id="UP000006310">
    <property type="component" value="Chromosome 3"/>
</dbReference>
<dbReference type="GO" id="GO:0070860">
    <property type="term" value="C:RNA polymerase I core factor complex"/>
    <property type="evidence" value="ECO:0007669"/>
    <property type="project" value="TreeGrafter"/>
</dbReference>
<evidence type="ECO:0000313" key="5">
    <source>
        <dbReference type="EMBL" id="CCK69408.1"/>
    </source>
</evidence>
<dbReference type="InterPro" id="IPR019350">
    <property type="entry name" value="RNA_pol_I-sp_TIF_RRN6-like"/>
</dbReference>
<feature type="domain" description="RRN6 beta-propeller" evidence="2">
    <location>
        <begin position="197"/>
        <end position="521"/>
    </location>
</feature>
<feature type="region of interest" description="Disordered" evidence="1">
    <location>
        <begin position="814"/>
        <end position="911"/>
    </location>
</feature>
<evidence type="ECO:0000259" key="4">
    <source>
        <dbReference type="Pfam" id="PF20640"/>
    </source>
</evidence>
<dbReference type="GO" id="GO:0001163">
    <property type="term" value="F:RNA polymerase I transcription regulatory region sequence-specific DNA binding"/>
    <property type="evidence" value="ECO:0007669"/>
    <property type="project" value="TreeGrafter"/>
</dbReference>
<dbReference type="PANTHER" id="PTHR28221:SF2">
    <property type="entry name" value="RNA POLYMERASE I-SPECIFIC TRANSCRIPTION INITIATION FACTOR RRN6"/>
    <property type="match status" value="1"/>
</dbReference>
<dbReference type="Pfam" id="PF10214">
    <property type="entry name" value="Rrn6_beta-prop"/>
    <property type="match status" value="1"/>
</dbReference>
<feature type="compositionally biased region" description="Polar residues" evidence="1">
    <location>
        <begin position="884"/>
        <end position="893"/>
    </location>
</feature>
<name>J7RIQ9_HUIN7</name>
<keyword evidence="6" id="KW-1185">Reference proteome</keyword>
<gene>
    <name evidence="5" type="primary">KNAG0C02970</name>
    <name evidence="5" type="ordered locus">KNAG_0C02970</name>
</gene>
<organism evidence="5 6">
    <name type="scientific">Huiozyma naganishii (strain ATCC MYA-139 / BCRC 22969 / CBS 8797 / KCTC 17520 / NBRC 10181 / NCYC 3082 / Yp74L-3)</name>
    <name type="common">Yeast</name>
    <name type="synonym">Kazachstania naganishii</name>
    <dbReference type="NCBI Taxonomy" id="1071383"/>
    <lineage>
        <taxon>Eukaryota</taxon>
        <taxon>Fungi</taxon>
        <taxon>Dikarya</taxon>
        <taxon>Ascomycota</taxon>
        <taxon>Saccharomycotina</taxon>
        <taxon>Saccharomycetes</taxon>
        <taxon>Saccharomycetales</taxon>
        <taxon>Saccharomycetaceae</taxon>
        <taxon>Huiozyma</taxon>
    </lineage>
</organism>
<protein>
    <recommendedName>
        <fullName evidence="7">RNA polymerase I-specific transcription initiation factor RRN6</fullName>
    </recommendedName>
</protein>
<dbReference type="STRING" id="1071383.J7RIQ9"/>
<feature type="compositionally biased region" description="Polar residues" evidence="1">
    <location>
        <begin position="857"/>
        <end position="867"/>
    </location>
</feature>
<dbReference type="InterPro" id="IPR048535">
    <property type="entry name" value="RRN6_beta-prop"/>
</dbReference>
<feature type="compositionally biased region" description="Basic residues" evidence="1">
    <location>
        <begin position="827"/>
        <end position="837"/>
    </location>
</feature>